<evidence type="ECO:0008006" key="3">
    <source>
        <dbReference type="Google" id="ProtNLM"/>
    </source>
</evidence>
<gene>
    <name evidence="1" type="ORF">B0F87_104397</name>
</gene>
<evidence type="ECO:0000313" key="1">
    <source>
        <dbReference type="EMBL" id="PPK76304.1"/>
    </source>
</evidence>
<proteinExistence type="predicted"/>
<dbReference type="EMBL" id="PTIZ01000004">
    <property type="protein sequence ID" value="PPK76304.1"/>
    <property type="molecule type" value="Genomic_DNA"/>
</dbReference>
<dbReference type="AlphaFoldDB" id="A0A2S6HFP3"/>
<organism evidence="1 2">
    <name type="scientific">Methylobacter tundripaludum</name>
    <dbReference type="NCBI Taxonomy" id="173365"/>
    <lineage>
        <taxon>Bacteria</taxon>
        <taxon>Pseudomonadati</taxon>
        <taxon>Pseudomonadota</taxon>
        <taxon>Gammaproteobacteria</taxon>
        <taxon>Methylococcales</taxon>
        <taxon>Methylococcaceae</taxon>
        <taxon>Methylobacter</taxon>
    </lineage>
</organism>
<dbReference type="PROSITE" id="PS51257">
    <property type="entry name" value="PROKAR_LIPOPROTEIN"/>
    <property type="match status" value="1"/>
</dbReference>
<protein>
    <recommendedName>
        <fullName evidence="3">Lipoprotein</fullName>
    </recommendedName>
</protein>
<reference evidence="1 2" key="1">
    <citation type="submission" date="2018-02" db="EMBL/GenBank/DDBJ databases">
        <title>Subsurface microbial communities from deep shales in Ohio and West Virginia, USA.</title>
        <authorList>
            <person name="Wrighton K."/>
        </authorList>
    </citation>
    <scope>NUCLEOTIDE SEQUENCE [LARGE SCALE GENOMIC DNA]</scope>
    <source>
        <strain evidence="1 2">OWC-DMM</strain>
    </source>
</reference>
<sequence>MMNVKSLIVLRSLAALAIAALISGCAVPFFSGYGANGQSREDFEHHVEEVFKLQNRMTSEVMMMLESDEVKKPEALLQAEQHMQQICADLNEYVSRDIDGLSTGLFLRRRVEKSAIDCEQAAMAIKPLLKP</sequence>
<accession>A0A2S6HFP3</accession>
<dbReference type="Proteomes" id="UP000240010">
    <property type="component" value="Unassembled WGS sequence"/>
</dbReference>
<comment type="caution">
    <text evidence="1">The sequence shown here is derived from an EMBL/GenBank/DDBJ whole genome shotgun (WGS) entry which is preliminary data.</text>
</comment>
<name>A0A2S6HFP3_9GAMM</name>
<evidence type="ECO:0000313" key="2">
    <source>
        <dbReference type="Proteomes" id="UP000240010"/>
    </source>
</evidence>